<accession>A0ABN8QZT8</accession>
<comment type="caution">
    <text evidence="1">The sequence shown here is derived from an EMBL/GenBank/DDBJ whole genome shotgun (WGS) entry which is preliminary data.</text>
</comment>
<dbReference type="PANTHER" id="PTHR46963">
    <property type="entry name" value="SIMILAR TO RIKEN CDNA E130308A19"/>
    <property type="match status" value="1"/>
</dbReference>
<protein>
    <recommendedName>
        <fullName evidence="3">DUF3504 domain-containing protein</fullName>
    </recommendedName>
</protein>
<dbReference type="Proteomes" id="UP001159427">
    <property type="component" value="Unassembled WGS sequence"/>
</dbReference>
<reference evidence="1 2" key="1">
    <citation type="submission" date="2022-05" db="EMBL/GenBank/DDBJ databases">
        <authorList>
            <consortium name="Genoscope - CEA"/>
            <person name="William W."/>
        </authorList>
    </citation>
    <scope>NUCLEOTIDE SEQUENCE [LARGE SCALE GENOMIC DNA]</scope>
</reference>
<dbReference type="PANTHER" id="PTHR46963:SF4">
    <property type="entry name" value="HYPOTHETICAL PROTEIN MGC115716"/>
    <property type="match status" value="1"/>
</dbReference>
<gene>
    <name evidence="1" type="ORF">PEVE_00008177</name>
</gene>
<dbReference type="InterPro" id="IPR042838">
    <property type="entry name" value="KIAA1958"/>
</dbReference>
<dbReference type="EMBL" id="CALNXI010001556">
    <property type="protein sequence ID" value="CAH3172017.1"/>
    <property type="molecule type" value="Genomic_DNA"/>
</dbReference>
<evidence type="ECO:0008006" key="3">
    <source>
        <dbReference type="Google" id="ProtNLM"/>
    </source>
</evidence>
<organism evidence="1 2">
    <name type="scientific">Porites evermanni</name>
    <dbReference type="NCBI Taxonomy" id="104178"/>
    <lineage>
        <taxon>Eukaryota</taxon>
        <taxon>Metazoa</taxon>
        <taxon>Cnidaria</taxon>
        <taxon>Anthozoa</taxon>
        <taxon>Hexacorallia</taxon>
        <taxon>Scleractinia</taxon>
        <taxon>Fungiina</taxon>
        <taxon>Poritidae</taxon>
        <taxon>Porites</taxon>
    </lineage>
</organism>
<evidence type="ECO:0000313" key="2">
    <source>
        <dbReference type="Proteomes" id="UP001159427"/>
    </source>
</evidence>
<sequence length="110" mass="12536">IVTVKRKDCGDYETSSLRGFKASFNRHLKDVKYSKNIVEDREFEQTRKALDARCKLLKKEGRGNRPFAAEAIRDDEVSVLYESNILGISSAEALINTVWLMNSIHFGLRG</sequence>
<feature type="non-terminal residue" evidence="1">
    <location>
        <position position="110"/>
    </location>
</feature>
<feature type="non-terminal residue" evidence="1">
    <location>
        <position position="1"/>
    </location>
</feature>
<evidence type="ECO:0000313" key="1">
    <source>
        <dbReference type="EMBL" id="CAH3172017.1"/>
    </source>
</evidence>
<proteinExistence type="predicted"/>
<keyword evidence="2" id="KW-1185">Reference proteome</keyword>
<name>A0ABN8QZT8_9CNID</name>